<dbReference type="EMBL" id="JAWDGP010002890">
    <property type="protein sequence ID" value="KAK3778946.1"/>
    <property type="molecule type" value="Genomic_DNA"/>
</dbReference>
<organism evidence="2 3">
    <name type="scientific">Elysia crispata</name>
    <name type="common">lettuce slug</name>
    <dbReference type="NCBI Taxonomy" id="231223"/>
    <lineage>
        <taxon>Eukaryota</taxon>
        <taxon>Metazoa</taxon>
        <taxon>Spiralia</taxon>
        <taxon>Lophotrochozoa</taxon>
        <taxon>Mollusca</taxon>
        <taxon>Gastropoda</taxon>
        <taxon>Heterobranchia</taxon>
        <taxon>Euthyneura</taxon>
        <taxon>Panpulmonata</taxon>
        <taxon>Sacoglossa</taxon>
        <taxon>Placobranchoidea</taxon>
        <taxon>Plakobranchidae</taxon>
        <taxon>Elysia</taxon>
    </lineage>
</organism>
<evidence type="ECO:0000256" key="1">
    <source>
        <dbReference type="SAM" id="MobiDB-lite"/>
    </source>
</evidence>
<accession>A0AAE1A1U4</accession>
<dbReference type="Proteomes" id="UP001283361">
    <property type="component" value="Unassembled WGS sequence"/>
</dbReference>
<evidence type="ECO:0000313" key="2">
    <source>
        <dbReference type="EMBL" id="KAK3778946.1"/>
    </source>
</evidence>
<comment type="caution">
    <text evidence="2">The sequence shown here is derived from an EMBL/GenBank/DDBJ whole genome shotgun (WGS) entry which is preliminary data.</text>
</comment>
<protein>
    <submittedName>
        <fullName evidence="2">Uncharacterized protein</fullName>
    </submittedName>
</protein>
<feature type="compositionally biased region" description="Polar residues" evidence="1">
    <location>
        <begin position="103"/>
        <end position="118"/>
    </location>
</feature>
<gene>
    <name evidence="2" type="ORF">RRG08_034209</name>
</gene>
<reference evidence="2" key="1">
    <citation type="journal article" date="2023" name="G3 (Bethesda)">
        <title>A reference genome for the long-term kleptoplast-retaining sea slug Elysia crispata morphotype clarki.</title>
        <authorList>
            <person name="Eastman K.E."/>
            <person name="Pendleton A.L."/>
            <person name="Shaikh M.A."/>
            <person name="Suttiyut T."/>
            <person name="Ogas R."/>
            <person name="Tomko P."/>
            <person name="Gavelis G."/>
            <person name="Widhalm J.R."/>
            <person name="Wisecaver J.H."/>
        </authorList>
    </citation>
    <scope>NUCLEOTIDE SEQUENCE</scope>
    <source>
        <strain evidence="2">ECLA1</strain>
    </source>
</reference>
<feature type="region of interest" description="Disordered" evidence="1">
    <location>
        <begin position="96"/>
        <end position="132"/>
    </location>
</feature>
<sequence>MPGVTARCFSGGDAVCPRPGPGFAPVVSSLTPVQPGHKAPGATSTEGDYELLTVLVKSAIRFVATEKSWNIRIIYHGNRTPSRSNLISDGAEIKSPQTRHRQNMTGDTSKLSTGSSRVLNRRSDDPSGWVAKRHSKWRPSMKDRSVKMICVTHLVVRMLSGSIV</sequence>
<proteinExistence type="predicted"/>
<name>A0AAE1A1U4_9GAST</name>
<evidence type="ECO:0000313" key="3">
    <source>
        <dbReference type="Proteomes" id="UP001283361"/>
    </source>
</evidence>
<dbReference type="AlphaFoldDB" id="A0AAE1A1U4"/>
<keyword evidence="3" id="KW-1185">Reference proteome</keyword>